<evidence type="ECO:0000313" key="3">
    <source>
        <dbReference type="Proteomes" id="UP001172102"/>
    </source>
</evidence>
<dbReference type="Proteomes" id="UP001172102">
    <property type="component" value="Unassembled WGS sequence"/>
</dbReference>
<feature type="compositionally biased region" description="Polar residues" evidence="1">
    <location>
        <begin position="1"/>
        <end position="13"/>
    </location>
</feature>
<protein>
    <submittedName>
        <fullName evidence="2">Uncharacterized protein</fullName>
    </submittedName>
</protein>
<organism evidence="2 3">
    <name type="scientific">Lasiosphaeris hirsuta</name>
    <dbReference type="NCBI Taxonomy" id="260670"/>
    <lineage>
        <taxon>Eukaryota</taxon>
        <taxon>Fungi</taxon>
        <taxon>Dikarya</taxon>
        <taxon>Ascomycota</taxon>
        <taxon>Pezizomycotina</taxon>
        <taxon>Sordariomycetes</taxon>
        <taxon>Sordariomycetidae</taxon>
        <taxon>Sordariales</taxon>
        <taxon>Lasiosphaeriaceae</taxon>
        <taxon>Lasiosphaeris</taxon>
    </lineage>
</organism>
<dbReference type="AlphaFoldDB" id="A0AA40BCA4"/>
<feature type="compositionally biased region" description="Polar residues" evidence="1">
    <location>
        <begin position="61"/>
        <end position="74"/>
    </location>
</feature>
<feature type="region of interest" description="Disordered" evidence="1">
    <location>
        <begin position="61"/>
        <end position="89"/>
    </location>
</feature>
<dbReference type="EMBL" id="JAUKUA010000001">
    <property type="protein sequence ID" value="KAK0731627.1"/>
    <property type="molecule type" value="Genomic_DNA"/>
</dbReference>
<gene>
    <name evidence="2" type="ORF">B0H67DRAFT_565370</name>
</gene>
<name>A0AA40BCA4_9PEZI</name>
<sequence length="101" mass="10692">MCFSTHPTVTSIPKVSGPDGPSISPRAPPEFQWVEPIFWGHRPPVEITEPDNLIQTAAAVPTSTLPPSSSQIPSTGIPRSPVLHPSSGKSSSVAMFIFAAF</sequence>
<comment type="caution">
    <text evidence="2">The sequence shown here is derived from an EMBL/GenBank/DDBJ whole genome shotgun (WGS) entry which is preliminary data.</text>
</comment>
<feature type="region of interest" description="Disordered" evidence="1">
    <location>
        <begin position="1"/>
        <end position="27"/>
    </location>
</feature>
<accession>A0AA40BCA4</accession>
<evidence type="ECO:0000256" key="1">
    <source>
        <dbReference type="SAM" id="MobiDB-lite"/>
    </source>
</evidence>
<proteinExistence type="predicted"/>
<reference evidence="2" key="1">
    <citation type="submission" date="2023-06" db="EMBL/GenBank/DDBJ databases">
        <title>Genome-scale phylogeny and comparative genomics of the fungal order Sordariales.</title>
        <authorList>
            <consortium name="Lawrence Berkeley National Laboratory"/>
            <person name="Hensen N."/>
            <person name="Bonometti L."/>
            <person name="Westerberg I."/>
            <person name="Brannstrom I.O."/>
            <person name="Guillou S."/>
            <person name="Cros-Aarteil S."/>
            <person name="Calhoun S."/>
            <person name="Haridas S."/>
            <person name="Kuo A."/>
            <person name="Mondo S."/>
            <person name="Pangilinan J."/>
            <person name="Riley R."/>
            <person name="Labutti K."/>
            <person name="Andreopoulos B."/>
            <person name="Lipzen A."/>
            <person name="Chen C."/>
            <person name="Yanf M."/>
            <person name="Daum C."/>
            <person name="Ng V."/>
            <person name="Clum A."/>
            <person name="Steindorff A."/>
            <person name="Ohm R."/>
            <person name="Martin F."/>
            <person name="Silar P."/>
            <person name="Natvig D."/>
            <person name="Lalanne C."/>
            <person name="Gautier V."/>
            <person name="Ament-Velasquez S.L."/>
            <person name="Kruys A."/>
            <person name="Hutchinson M.I."/>
            <person name="Powell A.J."/>
            <person name="Barry K."/>
            <person name="Miller A.N."/>
            <person name="Grigoriev I.V."/>
            <person name="Debuchy R."/>
            <person name="Gladieux P."/>
            <person name="Thoren M.H."/>
            <person name="Johannesson H."/>
        </authorList>
    </citation>
    <scope>NUCLEOTIDE SEQUENCE</scope>
    <source>
        <strain evidence="2">SMH4607-1</strain>
    </source>
</reference>
<evidence type="ECO:0000313" key="2">
    <source>
        <dbReference type="EMBL" id="KAK0731627.1"/>
    </source>
</evidence>
<keyword evidence="3" id="KW-1185">Reference proteome</keyword>